<protein>
    <submittedName>
        <fullName evidence="2">Uncharacterized protein</fullName>
    </submittedName>
</protein>
<organism evidence="2 3">
    <name type="scientific">Enterococcus canintestini</name>
    <dbReference type="NCBI Taxonomy" id="317010"/>
    <lineage>
        <taxon>Bacteria</taxon>
        <taxon>Bacillati</taxon>
        <taxon>Bacillota</taxon>
        <taxon>Bacilli</taxon>
        <taxon>Lactobacillales</taxon>
        <taxon>Enterococcaceae</taxon>
        <taxon>Enterococcus</taxon>
    </lineage>
</organism>
<dbReference type="EMBL" id="JXKG01000016">
    <property type="protein sequence ID" value="OJG14571.1"/>
    <property type="molecule type" value="Genomic_DNA"/>
</dbReference>
<dbReference type="AlphaFoldDB" id="A0A1L8R495"/>
<dbReference type="Proteomes" id="UP000182835">
    <property type="component" value="Unassembled WGS sequence"/>
</dbReference>
<evidence type="ECO:0000313" key="3">
    <source>
        <dbReference type="Proteomes" id="UP000182835"/>
    </source>
</evidence>
<name>A0A1L8R495_9ENTE</name>
<keyword evidence="1" id="KW-0472">Membrane</keyword>
<feature type="transmembrane region" description="Helical" evidence="1">
    <location>
        <begin position="61"/>
        <end position="83"/>
    </location>
</feature>
<keyword evidence="1" id="KW-1133">Transmembrane helix</keyword>
<reference evidence="2 3" key="1">
    <citation type="submission" date="2014-12" db="EMBL/GenBank/DDBJ databases">
        <title>Draft genome sequences of 29 type strains of Enterococci.</title>
        <authorList>
            <person name="Zhong Z."/>
            <person name="Sun Z."/>
            <person name="Liu W."/>
            <person name="Zhang W."/>
            <person name="Zhang H."/>
        </authorList>
    </citation>
    <scope>NUCLEOTIDE SEQUENCE [LARGE SCALE GENOMIC DNA]</scope>
    <source>
        <strain evidence="2 3">DSM 21207</strain>
    </source>
</reference>
<keyword evidence="1" id="KW-0812">Transmembrane</keyword>
<evidence type="ECO:0000313" key="2">
    <source>
        <dbReference type="EMBL" id="OJG14571.1"/>
    </source>
</evidence>
<proteinExistence type="predicted"/>
<evidence type="ECO:0000256" key="1">
    <source>
        <dbReference type="SAM" id="Phobius"/>
    </source>
</evidence>
<comment type="caution">
    <text evidence="2">The sequence shown here is derived from an EMBL/GenBank/DDBJ whole genome shotgun (WGS) entry which is preliminary data.</text>
</comment>
<sequence length="142" mass="16114">MTVKESLMEKILQKIPALLASKISIFIYLFLFFYLVIFAFITKIVPAIHTLSPDNNVQLILGNYTNVLSALGASIAAGNGVVVRSRMDKMQRRHEDMHQELTDRIAELHVKLEHLEALRVAENAEPKKETTKAIAKELEKDR</sequence>
<gene>
    <name evidence="2" type="ORF">RU96_GL000758</name>
</gene>
<accession>A0A1L8R495</accession>
<feature type="transmembrane region" description="Helical" evidence="1">
    <location>
        <begin position="20"/>
        <end position="41"/>
    </location>
</feature>